<dbReference type="PANTHER" id="PTHR11668">
    <property type="entry name" value="SERINE/THREONINE PROTEIN PHOSPHATASE"/>
    <property type="match status" value="1"/>
</dbReference>
<keyword evidence="4" id="KW-1185">Reference proteome</keyword>
<feature type="domain" description="Serine/threonine specific protein phosphatases" evidence="2">
    <location>
        <begin position="129"/>
        <end position="134"/>
    </location>
</feature>
<evidence type="ECO:0000313" key="4">
    <source>
        <dbReference type="Proteomes" id="UP001470230"/>
    </source>
</evidence>
<dbReference type="Pfam" id="PF00149">
    <property type="entry name" value="Metallophos"/>
    <property type="match status" value="1"/>
</dbReference>
<dbReference type="CDD" id="cd00144">
    <property type="entry name" value="MPP_PPP_family"/>
    <property type="match status" value="1"/>
</dbReference>
<dbReference type="InterPro" id="IPR029052">
    <property type="entry name" value="Metallo-depent_PP-like"/>
</dbReference>
<dbReference type="SUPFAM" id="SSF56300">
    <property type="entry name" value="Metallo-dependent phosphatases"/>
    <property type="match status" value="1"/>
</dbReference>
<organism evidence="3 4">
    <name type="scientific">Tritrichomonas musculus</name>
    <dbReference type="NCBI Taxonomy" id="1915356"/>
    <lineage>
        <taxon>Eukaryota</taxon>
        <taxon>Metamonada</taxon>
        <taxon>Parabasalia</taxon>
        <taxon>Tritrichomonadida</taxon>
        <taxon>Tritrichomonadidae</taxon>
        <taxon>Tritrichomonas</taxon>
    </lineage>
</organism>
<dbReference type="EC" id="3.1.3.16" evidence="1"/>
<sequence length="461" mass="52879">MTKHASYIYSSYSFIHSLPIENVLRVGSLDVDGIPIPSFDEDLLINLCDDAKNILANEENIININGNIIVVGDIHGSFHDLLRILCYLDKSESKVLFLGDYVDRGSFSIECITILFTLKVLFPDKYFLLRGNHEFDDLCSLYGFKREILDYYDPKKEETSIKNQPIFKNPNDIDFDLIEEDDQNQLKTSESNDQFFTNYLNISCYKYSEKLYQSFVDAFSYLPICSIINQNTMCIHGGLTPLLTNVDCINTQITRPICDFEENLLLSDIVWSDPSPNMQSNYGESQRGRGKVFNGPAVVNFLKFNHLKRIIRGHQCVKNGIEKLFNDKLITVFSASSYSKTNGNSSGILKIYEKTDEIQPVIFPPLPRLKKFDANYFRVQLFNHQTKKKIFNFFSFGAVPSSLNGQKQMNLSLRQSKFYFSSLMLRKRKSKMTINSLPMLKSGPTKKNLSLEQTEAFENNG</sequence>
<comment type="caution">
    <text evidence="3">The sequence shown here is derived from an EMBL/GenBank/DDBJ whole genome shotgun (WGS) entry which is preliminary data.</text>
</comment>
<protein>
    <recommendedName>
        <fullName evidence="1">Serine/threonine-protein phosphatase</fullName>
        <ecNumber evidence="1">3.1.3.16</ecNumber>
    </recommendedName>
</protein>
<dbReference type="PROSITE" id="PS00125">
    <property type="entry name" value="SER_THR_PHOSPHATASE"/>
    <property type="match status" value="1"/>
</dbReference>
<dbReference type="InterPro" id="IPR004843">
    <property type="entry name" value="Calcineurin-like_PHP"/>
</dbReference>
<dbReference type="Gene3D" id="3.60.21.10">
    <property type="match status" value="1"/>
</dbReference>
<proteinExistence type="inferred from homology"/>
<reference evidence="3 4" key="1">
    <citation type="submission" date="2024-04" db="EMBL/GenBank/DDBJ databases">
        <title>Tritrichomonas musculus Genome.</title>
        <authorList>
            <person name="Alves-Ferreira E."/>
            <person name="Grigg M."/>
            <person name="Lorenzi H."/>
            <person name="Galac M."/>
        </authorList>
    </citation>
    <scope>NUCLEOTIDE SEQUENCE [LARGE SCALE GENOMIC DNA]</scope>
    <source>
        <strain evidence="3 4">EAF2021</strain>
    </source>
</reference>
<dbReference type="PRINTS" id="PR00114">
    <property type="entry name" value="STPHPHTASE"/>
</dbReference>
<keyword evidence="1" id="KW-0378">Hydrolase</keyword>
<dbReference type="InterPro" id="IPR006186">
    <property type="entry name" value="Ser/Thr-sp_prot-phosphatase"/>
</dbReference>
<dbReference type="InterPro" id="IPR050341">
    <property type="entry name" value="PP1_catalytic_subunit"/>
</dbReference>
<name>A0ABR2JDZ0_9EUKA</name>
<dbReference type="SMART" id="SM00156">
    <property type="entry name" value="PP2Ac"/>
    <property type="match status" value="1"/>
</dbReference>
<dbReference type="EMBL" id="JAPFFF010000012">
    <property type="protein sequence ID" value="KAK8876154.1"/>
    <property type="molecule type" value="Genomic_DNA"/>
</dbReference>
<accession>A0ABR2JDZ0</accession>
<evidence type="ECO:0000259" key="2">
    <source>
        <dbReference type="PROSITE" id="PS00125"/>
    </source>
</evidence>
<comment type="similarity">
    <text evidence="1">Belongs to the PPP phosphatase family.</text>
</comment>
<gene>
    <name evidence="3" type="ORF">M9Y10_006343</name>
</gene>
<evidence type="ECO:0000256" key="1">
    <source>
        <dbReference type="RuleBase" id="RU004273"/>
    </source>
</evidence>
<dbReference type="Proteomes" id="UP001470230">
    <property type="component" value="Unassembled WGS sequence"/>
</dbReference>
<evidence type="ECO:0000313" key="3">
    <source>
        <dbReference type="EMBL" id="KAK8876154.1"/>
    </source>
</evidence>
<dbReference type="PANTHER" id="PTHR11668:SF494">
    <property type="entry name" value="PROTEIN PHOSPHATASE, PUTATIVE-RELATED"/>
    <property type="match status" value="1"/>
</dbReference>
<comment type="catalytic activity">
    <reaction evidence="1">
        <text>O-phospho-L-threonyl-[protein] + H2O = L-threonyl-[protein] + phosphate</text>
        <dbReference type="Rhea" id="RHEA:47004"/>
        <dbReference type="Rhea" id="RHEA-COMP:11060"/>
        <dbReference type="Rhea" id="RHEA-COMP:11605"/>
        <dbReference type="ChEBI" id="CHEBI:15377"/>
        <dbReference type="ChEBI" id="CHEBI:30013"/>
        <dbReference type="ChEBI" id="CHEBI:43474"/>
        <dbReference type="ChEBI" id="CHEBI:61977"/>
        <dbReference type="EC" id="3.1.3.16"/>
    </reaction>
</comment>